<keyword evidence="2" id="KW-1185">Reference proteome</keyword>
<proteinExistence type="predicted"/>
<evidence type="ECO:0000313" key="2">
    <source>
        <dbReference type="Proteomes" id="UP001165101"/>
    </source>
</evidence>
<protein>
    <submittedName>
        <fullName evidence="1">Unnamed protein product</fullName>
    </submittedName>
</protein>
<evidence type="ECO:0000313" key="1">
    <source>
        <dbReference type="EMBL" id="GMF02438.1"/>
    </source>
</evidence>
<accession>A0ACB5U603</accession>
<organism evidence="1 2">
    <name type="scientific">Candida boidinii</name>
    <name type="common">Yeast</name>
    <dbReference type="NCBI Taxonomy" id="5477"/>
    <lineage>
        <taxon>Eukaryota</taxon>
        <taxon>Fungi</taxon>
        <taxon>Dikarya</taxon>
        <taxon>Ascomycota</taxon>
        <taxon>Saccharomycotina</taxon>
        <taxon>Pichiomycetes</taxon>
        <taxon>Pichiales</taxon>
        <taxon>Pichiaceae</taxon>
        <taxon>Ogataea</taxon>
        <taxon>Ogataea/Candida clade</taxon>
    </lineage>
</organism>
<sequence>MKNGYNYIVESLNSYQIESLFSLHAQESLDDLKKARNGDSISNNNKENHESSTLNFLDKQNELKDNLNNNKLINDLNLKLDNLQNEISNSLNSLSMAAATLNGGNNNIQANKQLFDLSKSIKNLNENLGNYHSQFAKNYENLKSQNEILNRKYDLLIDSLNSQSKLIERFDERFLYFSQMFDKQFKNNEFLNDNLNKLNDKYSSSSNNNNNNLADSAIEEFEIFIKSISYYIKIVLIPILIVLLLLAGLVYRLRSDIKHSKVL</sequence>
<comment type="caution">
    <text evidence="1">The sequence shown here is derived from an EMBL/GenBank/DDBJ whole genome shotgun (WGS) entry which is preliminary data.</text>
</comment>
<gene>
    <name evidence="1" type="ORF">Cboi01_000610600</name>
</gene>
<dbReference type="EMBL" id="BSXV01005548">
    <property type="protein sequence ID" value="GMF02438.1"/>
    <property type="molecule type" value="Genomic_DNA"/>
</dbReference>
<name>A0ACB5U603_CANBO</name>
<dbReference type="Proteomes" id="UP001165101">
    <property type="component" value="Unassembled WGS sequence"/>
</dbReference>
<reference evidence="1" key="1">
    <citation type="submission" date="2023-04" db="EMBL/GenBank/DDBJ databases">
        <title>Candida boidinii NBRC 1967.</title>
        <authorList>
            <person name="Ichikawa N."/>
            <person name="Sato H."/>
            <person name="Tonouchi N."/>
        </authorList>
    </citation>
    <scope>NUCLEOTIDE SEQUENCE</scope>
    <source>
        <strain evidence="1">NBRC 1967</strain>
    </source>
</reference>